<dbReference type="EMBL" id="UINC01040941">
    <property type="protein sequence ID" value="SVB41517.1"/>
    <property type="molecule type" value="Genomic_DNA"/>
</dbReference>
<protein>
    <submittedName>
        <fullName evidence="1">Uncharacterized protein</fullName>
    </submittedName>
</protein>
<dbReference type="AlphaFoldDB" id="A0A382DVE3"/>
<dbReference type="SUPFAM" id="SSF53756">
    <property type="entry name" value="UDP-Glycosyltransferase/glycogen phosphorylase"/>
    <property type="match status" value="1"/>
</dbReference>
<evidence type="ECO:0000313" key="1">
    <source>
        <dbReference type="EMBL" id="SVB41517.1"/>
    </source>
</evidence>
<reference evidence="1" key="1">
    <citation type="submission" date="2018-05" db="EMBL/GenBank/DDBJ databases">
        <authorList>
            <person name="Lanie J.A."/>
            <person name="Ng W.-L."/>
            <person name="Kazmierczak K.M."/>
            <person name="Andrzejewski T.M."/>
            <person name="Davidsen T.M."/>
            <person name="Wayne K.J."/>
            <person name="Tettelin H."/>
            <person name="Glass J.I."/>
            <person name="Rusch D."/>
            <person name="Podicherti R."/>
            <person name="Tsui H.-C.T."/>
            <person name="Winkler M.E."/>
        </authorList>
    </citation>
    <scope>NUCLEOTIDE SEQUENCE</scope>
</reference>
<feature type="non-terminal residue" evidence="1">
    <location>
        <position position="249"/>
    </location>
</feature>
<proteinExistence type="predicted"/>
<sequence length="249" mass="28242">MNRSKAFFINGGAGRVLCSIPALERYAQDSGDEDFIIVCEGGMDFYRGHSILHKHAYENWHKGLFDEHLRDKDLLSPEPYRINEYFNQKCSLAQAYDIEINNLEESRELPAPTINLNKMETITGHQTIQEVKSNLNKDKVIIIQPFGRSVTHMGEYFIDSTSRSFEVHNIIRIINQLREKYAVIVMSEFPIPIPENKNHLVAVPKEPNLRMWAAMMNSADHFLGCDSVGQHIAKALGKTATVVIGSTVP</sequence>
<gene>
    <name evidence="1" type="ORF">METZ01_LOCUS194371</name>
</gene>
<organism evidence="1">
    <name type="scientific">marine metagenome</name>
    <dbReference type="NCBI Taxonomy" id="408172"/>
    <lineage>
        <taxon>unclassified sequences</taxon>
        <taxon>metagenomes</taxon>
        <taxon>ecological metagenomes</taxon>
    </lineage>
</organism>
<name>A0A382DVE3_9ZZZZ</name>
<dbReference type="Gene3D" id="3.40.50.2000">
    <property type="entry name" value="Glycogen Phosphorylase B"/>
    <property type="match status" value="1"/>
</dbReference>
<accession>A0A382DVE3</accession>